<gene>
    <name evidence="2" type="ORF">PSON_ATCC_30995.1.T2070019</name>
</gene>
<organism evidence="2 3">
    <name type="scientific">Paramecium sonneborni</name>
    <dbReference type="NCBI Taxonomy" id="65129"/>
    <lineage>
        <taxon>Eukaryota</taxon>
        <taxon>Sar</taxon>
        <taxon>Alveolata</taxon>
        <taxon>Ciliophora</taxon>
        <taxon>Intramacronucleata</taxon>
        <taxon>Oligohymenophorea</taxon>
        <taxon>Peniculida</taxon>
        <taxon>Parameciidae</taxon>
        <taxon>Paramecium</taxon>
    </lineage>
</organism>
<evidence type="ECO:0008006" key="4">
    <source>
        <dbReference type="Google" id="ProtNLM"/>
    </source>
</evidence>
<accession>A0A8S1RLM1</accession>
<keyword evidence="1" id="KW-1133">Transmembrane helix</keyword>
<keyword evidence="1" id="KW-0812">Transmembrane</keyword>
<feature type="transmembrane region" description="Helical" evidence="1">
    <location>
        <begin position="162"/>
        <end position="183"/>
    </location>
</feature>
<proteinExistence type="predicted"/>
<dbReference type="Proteomes" id="UP000692954">
    <property type="component" value="Unassembled WGS sequence"/>
</dbReference>
<keyword evidence="1" id="KW-0472">Membrane</keyword>
<dbReference type="AlphaFoldDB" id="A0A8S1RLM1"/>
<keyword evidence="3" id="KW-1185">Reference proteome</keyword>
<reference evidence="2" key="1">
    <citation type="submission" date="2021-01" db="EMBL/GenBank/DDBJ databases">
        <authorList>
            <consortium name="Genoscope - CEA"/>
            <person name="William W."/>
        </authorList>
    </citation>
    <scope>NUCLEOTIDE SEQUENCE</scope>
</reference>
<evidence type="ECO:0000256" key="1">
    <source>
        <dbReference type="SAM" id="Phobius"/>
    </source>
</evidence>
<sequence>MLSIKLELQLSSFSTPFLFCLYEESNYETIIDLQQASNRAIVKIKRILDMRWQKVKLNYLKWSSLTDVQINQPLFQCRKIWDVPTQLSFYLLLVSIKANSFVKVFIQVNSFIIGDKNQIIDIYQIHTASIIILTSDKKEYMIILREKWAFYFVEILKNRRIFINYMLNVCILIIQINIQLFIIQINCIYVSTSGYNLNNGKLMRTFIHPNENQFYLYEQQTIIFFNYSINEFLLEVQYEQSLSLIGCQIMRNNIFQDFMADGTENGELVRRSLPYLQYLKRFQISTKSPILQISCLKVKKNSFVDIIMMKYQVYFLWIKLKSYLKINGNSIINQRQILGYDRS</sequence>
<name>A0A8S1RLM1_9CILI</name>
<dbReference type="EMBL" id="CAJJDN010000207">
    <property type="protein sequence ID" value="CAD8129098.1"/>
    <property type="molecule type" value="Genomic_DNA"/>
</dbReference>
<comment type="caution">
    <text evidence="2">The sequence shown here is derived from an EMBL/GenBank/DDBJ whole genome shotgun (WGS) entry which is preliminary data.</text>
</comment>
<protein>
    <recommendedName>
        <fullName evidence="4">Transmembrane protein</fullName>
    </recommendedName>
</protein>
<evidence type="ECO:0000313" key="3">
    <source>
        <dbReference type="Proteomes" id="UP000692954"/>
    </source>
</evidence>
<evidence type="ECO:0000313" key="2">
    <source>
        <dbReference type="EMBL" id="CAD8129098.1"/>
    </source>
</evidence>